<evidence type="ECO:0000313" key="2">
    <source>
        <dbReference type="Proteomes" id="UP000308917"/>
    </source>
</evidence>
<organism evidence="1 2">
    <name type="scientific">Lampropedia puyangensis</name>
    <dbReference type="NCBI Taxonomy" id="1330072"/>
    <lineage>
        <taxon>Bacteria</taxon>
        <taxon>Pseudomonadati</taxon>
        <taxon>Pseudomonadota</taxon>
        <taxon>Betaproteobacteria</taxon>
        <taxon>Burkholderiales</taxon>
        <taxon>Comamonadaceae</taxon>
        <taxon>Lampropedia</taxon>
    </lineage>
</organism>
<dbReference type="RefSeq" id="WP_136572546.1">
    <property type="nucleotide sequence ID" value="NZ_STFG01000003.1"/>
</dbReference>
<protein>
    <submittedName>
        <fullName evidence="1">Uncharacterized protein</fullName>
    </submittedName>
</protein>
<dbReference type="AlphaFoldDB" id="A0A4S8FAC6"/>
<sequence length="85" mass="8968">MSKITIQKYVSGTLGQCLYVPATLVKMAVVVLPESAIRELKNNGIDIPAMLHALKTGQAYASTMEVIEDGVAKTVSIALEATSSS</sequence>
<dbReference type="OrthoDB" id="8913580at2"/>
<accession>A0A4S8FAC6</accession>
<dbReference type="EMBL" id="STFG01000003">
    <property type="protein sequence ID" value="THU03981.1"/>
    <property type="molecule type" value="Genomic_DNA"/>
</dbReference>
<gene>
    <name evidence="1" type="ORF">E9531_04415</name>
</gene>
<keyword evidence="2" id="KW-1185">Reference proteome</keyword>
<proteinExistence type="predicted"/>
<dbReference type="Proteomes" id="UP000308917">
    <property type="component" value="Unassembled WGS sequence"/>
</dbReference>
<reference evidence="1 2" key="1">
    <citation type="journal article" date="2015" name="Antonie Van Leeuwenhoek">
        <title>Lampropedia puyangensis sp. nov., isolated from symptomatic bark of Populus ? euramericana canker and emended description of Lampropedia hyalina (Ehrenberg 1832) Lee et al. 2004.</title>
        <authorList>
            <person name="Li Y."/>
            <person name="Wang T."/>
            <person name="Piao C.G."/>
            <person name="Wang L.F."/>
            <person name="Tian G.Z."/>
            <person name="Zhu T.H."/>
            <person name="Guo M.W."/>
        </authorList>
    </citation>
    <scope>NUCLEOTIDE SEQUENCE [LARGE SCALE GENOMIC DNA]</scope>
    <source>
        <strain evidence="1 2">2-bin</strain>
    </source>
</reference>
<evidence type="ECO:0000313" key="1">
    <source>
        <dbReference type="EMBL" id="THU03981.1"/>
    </source>
</evidence>
<comment type="caution">
    <text evidence="1">The sequence shown here is derived from an EMBL/GenBank/DDBJ whole genome shotgun (WGS) entry which is preliminary data.</text>
</comment>
<name>A0A4S8FAC6_9BURK</name>